<sequence length="281" mass="31163">MAQVLWIIQIISKGLVRTLRFKAHILRMILLGSLGVAIHVSVVNAAVTDNSLPQESIPLVQGFIDAVKAHDRQAIADYMAYPIKRTNPIPAINTPEELLKRFDQVFDPEILETIAQSQVEADWQAMGWRGIMLGNGTIWMDFDGKITAVNYQTPAETKLKAELIANQKTGLHESVSQFVSPELAWQTAKFTIRVDNMGNSQYRYASWAKGKPLSEKPDLVLNQGKLVFDGSGGNHSFQFTSGPYLYVCDVIVLGTSDSPIGELVVFKHDKALLREPAIKAE</sequence>
<keyword evidence="2" id="KW-1185">Reference proteome</keyword>
<accession>A0ABX8XD77</accession>
<evidence type="ECO:0000313" key="2">
    <source>
        <dbReference type="Proteomes" id="UP000827084"/>
    </source>
</evidence>
<proteinExistence type="predicted"/>
<dbReference type="EMBL" id="CP080635">
    <property type="protein sequence ID" value="QYX73373.1"/>
    <property type="molecule type" value="Genomic_DNA"/>
</dbReference>
<organism evidence="1 2">
    <name type="scientific">Shewanella putrefaciens</name>
    <name type="common">Pseudomonas putrefaciens</name>
    <dbReference type="NCBI Taxonomy" id="24"/>
    <lineage>
        <taxon>Bacteria</taxon>
        <taxon>Pseudomonadati</taxon>
        <taxon>Pseudomonadota</taxon>
        <taxon>Gammaproteobacteria</taxon>
        <taxon>Alteromonadales</taxon>
        <taxon>Shewanellaceae</taxon>
        <taxon>Shewanella</taxon>
    </lineage>
</organism>
<dbReference type="GeneID" id="67442160"/>
<name>A0ABX8XD77_SHEPU</name>
<dbReference type="RefSeq" id="WP_025008352.1">
    <property type="nucleotide sequence ID" value="NZ_BMPK01000004.1"/>
</dbReference>
<evidence type="ECO:0000313" key="1">
    <source>
        <dbReference type="EMBL" id="QYX73373.1"/>
    </source>
</evidence>
<reference evidence="1 2" key="1">
    <citation type="submission" date="2021-08" db="EMBL/GenBank/DDBJ databases">
        <title>Shewanella putrefaciens YZ-J, complete genome.</title>
        <authorList>
            <person name="Yi Z."/>
        </authorList>
    </citation>
    <scope>NUCLEOTIDE SEQUENCE [LARGE SCALE GENOMIC DNA]</scope>
    <source>
        <strain evidence="1 2">YZ-J</strain>
    </source>
</reference>
<dbReference type="Proteomes" id="UP000827084">
    <property type="component" value="Chromosome"/>
</dbReference>
<protein>
    <submittedName>
        <fullName evidence="1">Nuclear transport factor 2 family protein</fullName>
    </submittedName>
</protein>
<gene>
    <name evidence="1" type="ORF">K3G22_02840</name>
</gene>